<evidence type="ECO:0000256" key="1">
    <source>
        <dbReference type="ARBA" id="ARBA00004651"/>
    </source>
</evidence>
<evidence type="ECO:0000256" key="12">
    <source>
        <dbReference type="ARBA" id="ARBA00032932"/>
    </source>
</evidence>
<evidence type="ECO:0000256" key="4">
    <source>
        <dbReference type="ARBA" id="ARBA00021581"/>
    </source>
</evidence>
<evidence type="ECO:0000256" key="10">
    <source>
        <dbReference type="ARBA" id="ARBA00023251"/>
    </source>
</evidence>
<comment type="caution">
    <text evidence="15">The sequence shown here is derived from an EMBL/GenBank/DDBJ whole genome shotgun (WGS) entry which is preliminary data.</text>
</comment>
<evidence type="ECO:0000256" key="9">
    <source>
        <dbReference type="ARBA" id="ARBA00023136"/>
    </source>
</evidence>
<feature type="transmembrane region" description="Helical" evidence="14">
    <location>
        <begin position="102"/>
        <end position="120"/>
    </location>
</feature>
<dbReference type="NCBIfam" id="TIGR00753">
    <property type="entry name" value="undec_PP_bacA"/>
    <property type="match status" value="1"/>
</dbReference>
<dbReference type="AlphaFoldDB" id="A0A1J4UZF2"/>
<comment type="similarity">
    <text evidence="2 14">Belongs to the UppP family.</text>
</comment>
<keyword evidence="7 14" id="KW-0378">Hydrolase</keyword>
<dbReference type="EC" id="3.6.1.27" evidence="3 14"/>
<reference evidence="15 16" key="1">
    <citation type="journal article" date="2016" name="Environ. Microbiol.">
        <title>Genomic resolution of a cold subsurface aquifer community provides metabolic insights for novel microbes adapted to high CO concentrations.</title>
        <authorList>
            <person name="Probst A.J."/>
            <person name="Castelle C.J."/>
            <person name="Singh A."/>
            <person name="Brown C.T."/>
            <person name="Anantharaman K."/>
            <person name="Sharon I."/>
            <person name="Hug L.A."/>
            <person name="Burstein D."/>
            <person name="Emerson J.B."/>
            <person name="Thomas B.C."/>
            <person name="Banfield J.F."/>
        </authorList>
    </citation>
    <scope>NUCLEOTIDE SEQUENCE [LARGE SCALE GENOMIC DNA]</scope>
    <source>
        <strain evidence="15">CG1_02_43_90</strain>
    </source>
</reference>
<proteinExistence type="inferred from homology"/>
<organism evidence="15 16">
    <name type="scientific">Candidatus Nomurabacteria bacterium CG1_02_43_90</name>
    <dbReference type="NCBI Taxonomy" id="1805281"/>
    <lineage>
        <taxon>Bacteria</taxon>
        <taxon>Candidatus Nomuraibacteriota</taxon>
    </lineage>
</organism>
<feature type="transmembrane region" description="Helical" evidence="14">
    <location>
        <begin position="74"/>
        <end position="96"/>
    </location>
</feature>
<keyword evidence="5 14" id="KW-1003">Cell membrane</keyword>
<keyword evidence="10 14" id="KW-0046">Antibiotic resistance</keyword>
<protein>
    <recommendedName>
        <fullName evidence="4 14">Undecaprenyl-diphosphatase</fullName>
        <ecNumber evidence="3 14">3.6.1.27</ecNumber>
    </recommendedName>
    <alternativeName>
        <fullName evidence="12 14">Bacitracin resistance protein</fullName>
    </alternativeName>
    <alternativeName>
        <fullName evidence="11 14">Undecaprenyl pyrophosphate phosphatase</fullName>
    </alternativeName>
</protein>
<evidence type="ECO:0000313" key="16">
    <source>
        <dbReference type="Proteomes" id="UP000181992"/>
    </source>
</evidence>
<sequence>MDILHTFILGVVEGVTEFLPISSTGHLILVGELLKIPATNFQKSFDIIIQLGAILSVIVLYWKTLWNIEVIKKLIVAFIPTGIIGLVFYHIVKTYLMGNHSIVLWSLLLGGIALIIFELWHKESATTTANITDISYKQAALIGVFQSLAIIPGLSRSASTIVGGLILGLNRTTIVEFSFLLAVPTMIAASGLDLVKNASSFSMDQFGTLTIGFVTSFVVAIISIKFLLGFIKKHNFIPFGIYRILIAILFWMVIL</sequence>
<accession>A0A1J4UZF2</accession>
<evidence type="ECO:0000256" key="5">
    <source>
        <dbReference type="ARBA" id="ARBA00022475"/>
    </source>
</evidence>
<gene>
    <name evidence="14" type="primary">uppP</name>
    <name evidence="15" type="ORF">AUJ77_03475</name>
</gene>
<dbReference type="GO" id="GO:0046677">
    <property type="term" value="P:response to antibiotic"/>
    <property type="evidence" value="ECO:0007669"/>
    <property type="project" value="UniProtKB-UniRule"/>
</dbReference>
<evidence type="ECO:0000313" key="15">
    <source>
        <dbReference type="EMBL" id="OIO30276.1"/>
    </source>
</evidence>
<comment type="subcellular location">
    <subcellularLocation>
        <location evidence="1 14">Cell membrane</location>
        <topology evidence="1 14">Multi-pass membrane protein</topology>
    </subcellularLocation>
</comment>
<feature type="transmembrane region" description="Helical" evidence="14">
    <location>
        <begin position="206"/>
        <end position="230"/>
    </location>
</feature>
<feature type="transmembrane region" description="Helical" evidence="14">
    <location>
        <begin position="236"/>
        <end position="254"/>
    </location>
</feature>
<evidence type="ECO:0000256" key="6">
    <source>
        <dbReference type="ARBA" id="ARBA00022692"/>
    </source>
</evidence>
<keyword evidence="14" id="KW-0961">Cell wall biogenesis/degradation</keyword>
<keyword evidence="14" id="KW-0133">Cell shape</keyword>
<dbReference type="STRING" id="1805281.AUJ77_03475"/>
<dbReference type="PANTHER" id="PTHR30622">
    <property type="entry name" value="UNDECAPRENYL-DIPHOSPHATASE"/>
    <property type="match status" value="1"/>
</dbReference>
<dbReference type="NCBIfam" id="NF001390">
    <property type="entry name" value="PRK00281.1-4"/>
    <property type="match status" value="1"/>
</dbReference>
<evidence type="ECO:0000256" key="8">
    <source>
        <dbReference type="ARBA" id="ARBA00022989"/>
    </source>
</evidence>
<dbReference type="GO" id="GO:0050380">
    <property type="term" value="F:undecaprenyl-diphosphatase activity"/>
    <property type="evidence" value="ECO:0007669"/>
    <property type="project" value="UniProtKB-UniRule"/>
</dbReference>
<comment type="function">
    <text evidence="14">Catalyzes the dephosphorylation of undecaprenyl diphosphate (UPP). Confers resistance to bacitracin.</text>
</comment>
<evidence type="ECO:0000256" key="14">
    <source>
        <dbReference type="HAMAP-Rule" id="MF_01006"/>
    </source>
</evidence>
<evidence type="ECO:0000256" key="2">
    <source>
        <dbReference type="ARBA" id="ARBA00010621"/>
    </source>
</evidence>
<keyword evidence="9 14" id="KW-0472">Membrane</keyword>
<keyword evidence="8 14" id="KW-1133">Transmembrane helix</keyword>
<dbReference type="GO" id="GO:0008360">
    <property type="term" value="P:regulation of cell shape"/>
    <property type="evidence" value="ECO:0007669"/>
    <property type="project" value="UniProtKB-KW"/>
</dbReference>
<keyword evidence="6 14" id="KW-0812">Transmembrane</keyword>
<dbReference type="HAMAP" id="MF_01006">
    <property type="entry name" value="Undec_diphosphatase"/>
    <property type="match status" value="1"/>
</dbReference>
<dbReference type="GO" id="GO:0071555">
    <property type="term" value="P:cell wall organization"/>
    <property type="evidence" value="ECO:0007669"/>
    <property type="project" value="UniProtKB-KW"/>
</dbReference>
<dbReference type="EMBL" id="MNVN01000021">
    <property type="protein sequence ID" value="OIO30276.1"/>
    <property type="molecule type" value="Genomic_DNA"/>
</dbReference>
<dbReference type="InterPro" id="IPR003824">
    <property type="entry name" value="UppP"/>
</dbReference>
<evidence type="ECO:0000256" key="13">
    <source>
        <dbReference type="ARBA" id="ARBA00047594"/>
    </source>
</evidence>
<comment type="catalytic activity">
    <reaction evidence="13 14">
        <text>di-trans,octa-cis-undecaprenyl diphosphate + H2O = di-trans,octa-cis-undecaprenyl phosphate + phosphate + H(+)</text>
        <dbReference type="Rhea" id="RHEA:28094"/>
        <dbReference type="ChEBI" id="CHEBI:15377"/>
        <dbReference type="ChEBI" id="CHEBI:15378"/>
        <dbReference type="ChEBI" id="CHEBI:43474"/>
        <dbReference type="ChEBI" id="CHEBI:58405"/>
        <dbReference type="ChEBI" id="CHEBI:60392"/>
        <dbReference type="EC" id="3.6.1.27"/>
    </reaction>
</comment>
<dbReference type="GO" id="GO:0005886">
    <property type="term" value="C:plasma membrane"/>
    <property type="evidence" value="ECO:0007669"/>
    <property type="project" value="UniProtKB-SubCell"/>
</dbReference>
<feature type="transmembrane region" description="Helical" evidence="14">
    <location>
        <begin position="173"/>
        <end position="194"/>
    </location>
</feature>
<name>A0A1J4UZF2_9BACT</name>
<dbReference type="Pfam" id="PF02673">
    <property type="entry name" value="BacA"/>
    <property type="match status" value="1"/>
</dbReference>
<evidence type="ECO:0000256" key="7">
    <source>
        <dbReference type="ARBA" id="ARBA00022801"/>
    </source>
</evidence>
<comment type="miscellaneous">
    <text evidence="14">Bacitracin is thought to be involved in the inhibition of peptidoglycan synthesis by sequestering undecaprenyl diphosphate, thereby reducing the pool of lipid carrier available.</text>
</comment>
<dbReference type="PANTHER" id="PTHR30622:SF3">
    <property type="entry name" value="UNDECAPRENYL-DIPHOSPHATASE"/>
    <property type="match status" value="1"/>
</dbReference>
<dbReference type="GO" id="GO:0009252">
    <property type="term" value="P:peptidoglycan biosynthetic process"/>
    <property type="evidence" value="ECO:0007669"/>
    <property type="project" value="UniProtKB-KW"/>
</dbReference>
<feature type="transmembrane region" description="Helical" evidence="14">
    <location>
        <begin position="44"/>
        <end position="62"/>
    </location>
</feature>
<keyword evidence="14" id="KW-0573">Peptidoglycan synthesis</keyword>
<evidence type="ECO:0000256" key="11">
    <source>
        <dbReference type="ARBA" id="ARBA00032707"/>
    </source>
</evidence>
<evidence type="ECO:0000256" key="3">
    <source>
        <dbReference type="ARBA" id="ARBA00012374"/>
    </source>
</evidence>
<dbReference type="Proteomes" id="UP000181992">
    <property type="component" value="Unassembled WGS sequence"/>
</dbReference>